<gene>
    <name evidence="2" type="ORF">AA0113_g12485</name>
</gene>
<keyword evidence="3" id="KW-1185">Reference proteome</keyword>
<sequence>MPKRARPPSSPLSLPRCAKRSRPSTSPSPSHRAPQQAHLPLTYERLALHDSLAENQLISAPMPAAMPPPSLTTGAASSCSASPSKSSDKVCDNEDKLRYYSIHFCNRRVLTNMMRRGNPTSTRRSRIGPYS</sequence>
<organism evidence="2 3">
    <name type="scientific">Alternaria arborescens</name>
    <dbReference type="NCBI Taxonomy" id="156630"/>
    <lineage>
        <taxon>Eukaryota</taxon>
        <taxon>Fungi</taxon>
        <taxon>Dikarya</taxon>
        <taxon>Ascomycota</taxon>
        <taxon>Pezizomycotina</taxon>
        <taxon>Dothideomycetes</taxon>
        <taxon>Pleosporomycetidae</taxon>
        <taxon>Pleosporales</taxon>
        <taxon>Pleosporineae</taxon>
        <taxon>Pleosporaceae</taxon>
        <taxon>Alternaria</taxon>
        <taxon>Alternaria sect. Alternaria</taxon>
    </lineage>
</organism>
<name>A0A4Q4PX04_9PLEO</name>
<evidence type="ECO:0000256" key="1">
    <source>
        <dbReference type="SAM" id="MobiDB-lite"/>
    </source>
</evidence>
<comment type="caution">
    <text evidence="2">The sequence shown here is derived from an EMBL/GenBank/DDBJ whole genome shotgun (WGS) entry which is preliminary data.</text>
</comment>
<evidence type="ECO:0000313" key="3">
    <source>
        <dbReference type="Proteomes" id="UP000293823"/>
    </source>
</evidence>
<evidence type="ECO:0000313" key="2">
    <source>
        <dbReference type="EMBL" id="RYO26434.1"/>
    </source>
</evidence>
<dbReference type="EMBL" id="PEJP01000101">
    <property type="protein sequence ID" value="RYO26434.1"/>
    <property type="molecule type" value="Genomic_DNA"/>
</dbReference>
<feature type="compositionally biased region" description="Low complexity" evidence="1">
    <location>
        <begin position="75"/>
        <end position="85"/>
    </location>
</feature>
<feature type="region of interest" description="Disordered" evidence="1">
    <location>
        <begin position="59"/>
        <end position="90"/>
    </location>
</feature>
<reference evidence="3" key="1">
    <citation type="journal article" date="2019" name="bioRxiv">
        <title>Genomics, evolutionary history and diagnostics of the Alternaria alternata species group including apple and Asian pear pathotypes.</title>
        <authorList>
            <person name="Armitage A.D."/>
            <person name="Cockerton H.M."/>
            <person name="Sreenivasaprasad S."/>
            <person name="Woodhall J.W."/>
            <person name="Lane C.R."/>
            <person name="Harrison R.J."/>
            <person name="Clarkson J.P."/>
        </authorList>
    </citation>
    <scope>NUCLEOTIDE SEQUENCE [LARGE SCALE GENOMIC DNA]</scope>
    <source>
        <strain evidence="3">RGR 97.0016</strain>
    </source>
</reference>
<dbReference type="AlphaFoldDB" id="A0A4Q4PX04"/>
<feature type="compositionally biased region" description="Low complexity" evidence="1">
    <location>
        <begin position="23"/>
        <end position="32"/>
    </location>
</feature>
<accession>A0A4Q4PX04</accession>
<dbReference type="Proteomes" id="UP000293823">
    <property type="component" value="Unassembled WGS sequence"/>
</dbReference>
<dbReference type="OrthoDB" id="5426775at2759"/>
<proteinExistence type="predicted"/>
<protein>
    <submittedName>
        <fullName evidence="2">Uncharacterized protein</fullName>
    </submittedName>
</protein>
<feature type="region of interest" description="Disordered" evidence="1">
    <location>
        <begin position="1"/>
        <end position="39"/>
    </location>
</feature>